<dbReference type="SUPFAM" id="SSF53756">
    <property type="entry name" value="UDP-Glycosyltransferase/glycogen phosphorylase"/>
    <property type="match status" value="1"/>
</dbReference>
<evidence type="ECO:0000313" key="1">
    <source>
        <dbReference type="EnsemblPlants" id="OB05G15410.1"/>
    </source>
</evidence>
<dbReference type="HOGENOM" id="CLU_2416824_0_0_1"/>
<dbReference type="GO" id="GO:0035251">
    <property type="term" value="F:UDP-glucosyltransferase activity"/>
    <property type="evidence" value="ECO:0007669"/>
    <property type="project" value="InterPro"/>
</dbReference>
<reference evidence="1" key="1">
    <citation type="journal article" date="2013" name="Nat. Commun.">
        <title>Whole-genome sequencing of Oryza brachyantha reveals mechanisms underlying Oryza genome evolution.</title>
        <authorList>
            <person name="Chen J."/>
            <person name="Huang Q."/>
            <person name="Gao D."/>
            <person name="Wang J."/>
            <person name="Lang Y."/>
            <person name="Liu T."/>
            <person name="Li B."/>
            <person name="Bai Z."/>
            <person name="Luis Goicoechea J."/>
            <person name="Liang C."/>
            <person name="Chen C."/>
            <person name="Zhang W."/>
            <person name="Sun S."/>
            <person name="Liao Y."/>
            <person name="Zhang X."/>
            <person name="Yang L."/>
            <person name="Song C."/>
            <person name="Wang M."/>
            <person name="Shi J."/>
            <person name="Liu G."/>
            <person name="Liu J."/>
            <person name="Zhou H."/>
            <person name="Zhou W."/>
            <person name="Yu Q."/>
            <person name="An N."/>
            <person name="Chen Y."/>
            <person name="Cai Q."/>
            <person name="Wang B."/>
            <person name="Liu B."/>
            <person name="Min J."/>
            <person name="Huang Y."/>
            <person name="Wu H."/>
            <person name="Li Z."/>
            <person name="Zhang Y."/>
            <person name="Yin Y."/>
            <person name="Song W."/>
            <person name="Jiang J."/>
            <person name="Jackson S.A."/>
            <person name="Wing R.A."/>
            <person name="Wang J."/>
            <person name="Chen M."/>
        </authorList>
    </citation>
    <scope>NUCLEOTIDE SEQUENCE [LARGE SCALE GENOMIC DNA]</scope>
    <source>
        <strain evidence="1">cv. IRGC 101232</strain>
    </source>
</reference>
<dbReference type="eggNOG" id="KOG1192">
    <property type="taxonomic scope" value="Eukaryota"/>
</dbReference>
<dbReference type="PANTHER" id="PTHR48048:SF67">
    <property type="entry name" value="GLYCOSYLTRANSFERASE"/>
    <property type="match status" value="1"/>
</dbReference>
<proteinExistence type="predicted"/>
<dbReference type="Proteomes" id="UP000006038">
    <property type="component" value="Chromosome 5"/>
</dbReference>
<dbReference type="EnsemblPlants" id="OB05G15410.1">
    <property type="protein sequence ID" value="OB05G15410.1"/>
    <property type="gene ID" value="OB05G15410"/>
</dbReference>
<dbReference type="InterPro" id="IPR050481">
    <property type="entry name" value="UDP-glycosyltransf_plant"/>
</dbReference>
<name>J3M4L7_ORYBR</name>
<protein>
    <submittedName>
        <fullName evidence="1">Uncharacterized protein</fullName>
    </submittedName>
</protein>
<dbReference type="Gene3D" id="3.40.50.2000">
    <property type="entry name" value="Glycogen Phosphorylase B"/>
    <property type="match status" value="2"/>
</dbReference>
<evidence type="ECO:0000313" key="2">
    <source>
        <dbReference type="Proteomes" id="UP000006038"/>
    </source>
</evidence>
<dbReference type="STRING" id="4533.J3M4L7"/>
<keyword evidence="2" id="KW-1185">Reference proteome</keyword>
<dbReference type="AlphaFoldDB" id="J3M4L7"/>
<sequence>MVKNYDWFEYQGRRFLETKGIIVNSSVELEGIVLVAIAAACPDPENHAIAPAIWFDCPSPDQPQECVRWLDGQPPASVVFLCFGSGSYLEPA</sequence>
<accession>J3M4L7</accession>
<organism evidence="1">
    <name type="scientific">Oryza brachyantha</name>
    <name type="common">malo sina</name>
    <dbReference type="NCBI Taxonomy" id="4533"/>
    <lineage>
        <taxon>Eukaryota</taxon>
        <taxon>Viridiplantae</taxon>
        <taxon>Streptophyta</taxon>
        <taxon>Embryophyta</taxon>
        <taxon>Tracheophyta</taxon>
        <taxon>Spermatophyta</taxon>
        <taxon>Magnoliopsida</taxon>
        <taxon>Liliopsida</taxon>
        <taxon>Poales</taxon>
        <taxon>Poaceae</taxon>
        <taxon>BOP clade</taxon>
        <taxon>Oryzoideae</taxon>
        <taxon>Oryzeae</taxon>
        <taxon>Oryzinae</taxon>
        <taxon>Oryza</taxon>
    </lineage>
</organism>
<reference evidence="1" key="2">
    <citation type="submission" date="2013-04" db="UniProtKB">
        <authorList>
            <consortium name="EnsemblPlants"/>
        </authorList>
    </citation>
    <scope>IDENTIFICATION</scope>
</reference>
<dbReference type="Gramene" id="OB05G15410.1">
    <property type="protein sequence ID" value="OB05G15410.1"/>
    <property type="gene ID" value="OB05G15410"/>
</dbReference>
<dbReference type="PANTHER" id="PTHR48048">
    <property type="entry name" value="GLYCOSYLTRANSFERASE"/>
    <property type="match status" value="1"/>
</dbReference>